<dbReference type="RefSeq" id="WP_080521140.1">
    <property type="nucleotide sequence ID" value="NZ_LPUF01000001.1"/>
</dbReference>
<dbReference type="STRING" id="1420851.AU255_00970"/>
<dbReference type="PANTHER" id="PTHR48069">
    <property type="entry name" value="DIHYDROFOLATE REDUCTASE"/>
    <property type="match status" value="1"/>
</dbReference>
<dbReference type="FunFam" id="3.40.430.10:FF:000001">
    <property type="entry name" value="Dihydrofolate reductase"/>
    <property type="match status" value="1"/>
</dbReference>
<dbReference type="GO" id="GO:0046452">
    <property type="term" value="P:dihydrofolate metabolic process"/>
    <property type="evidence" value="ECO:0007669"/>
    <property type="project" value="TreeGrafter"/>
</dbReference>
<dbReference type="UniPathway" id="UPA00077">
    <property type="reaction ID" value="UER00158"/>
</dbReference>
<dbReference type="InterPro" id="IPR001796">
    <property type="entry name" value="DHFR_dom"/>
</dbReference>
<evidence type="ECO:0000256" key="4">
    <source>
        <dbReference type="ARBA" id="ARBA00022563"/>
    </source>
</evidence>
<dbReference type="SUPFAM" id="SSF53597">
    <property type="entry name" value="Dihydrofolate reductase-like"/>
    <property type="match status" value="1"/>
</dbReference>
<dbReference type="OrthoDB" id="9804315at2"/>
<name>A0A1V8M4L7_9GAMM</name>
<gene>
    <name evidence="10" type="ORF">AU255_00970</name>
</gene>
<evidence type="ECO:0000256" key="7">
    <source>
        <dbReference type="ARBA" id="ARBA00025067"/>
    </source>
</evidence>
<dbReference type="PROSITE" id="PS51330">
    <property type="entry name" value="DHFR_2"/>
    <property type="match status" value="1"/>
</dbReference>
<comment type="pathway">
    <text evidence="1 8">Cofactor biosynthesis; tetrahydrofolate biosynthesis; 5,6,7,8-tetrahydrofolate from 7,8-dihydrofolate: step 1/1.</text>
</comment>
<dbReference type="GO" id="GO:0004146">
    <property type="term" value="F:dihydrofolate reductase activity"/>
    <property type="evidence" value="ECO:0007669"/>
    <property type="project" value="UniProtKB-EC"/>
</dbReference>
<dbReference type="CDD" id="cd00209">
    <property type="entry name" value="DHFR"/>
    <property type="match status" value="1"/>
</dbReference>
<dbReference type="GO" id="GO:0006730">
    <property type="term" value="P:one-carbon metabolic process"/>
    <property type="evidence" value="ECO:0007669"/>
    <property type="project" value="UniProtKB-KW"/>
</dbReference>
<evidence type="ECO:0000256" key="8">
    <source>
        <dbReference type="PIRNR" id="PIRNR000194"/>
    </source>
</evidence>
<evidence type="ECO:0000256" key="6">
    <source>
        <dbReference type="ARBA" id="ARBA00023002"/>
    </source>
</evidence>
<dbReference type="Gene3D" id="3.40.430.10">
    <property type="entry name" value="Dihydrofolate Reductase, subunit A"/>
    <property type="match status" value="1"/>
</dbReference>
<dbReference type="EC" id="1.5.1.3" evidence="3 8"/>
<accession>A0A1V8M4L7</accession>
<dbReference type="GO" id="GO:0046654">
    <property type="term" value="P:tetrahydrofolate biosynthetic process"/>
    <property type="evidence" value="ECO:0007669"/>
    <property type="project" value="UniProtKB-UniPathway"/>
</dbReference>
<feature type="domain" description="DHFR" evidence="9">
    <location>
        <begin position="2"/>
        <end position="160"/>
    </location>
</feature>
<evidence type="ECO:0000313" key="11">
    <source>
        <dbReference type="Proteomes" id="UP000191980"/>
    </source>
</evidence>
<dbReference type="EMBL" id="LPUF01000001">
    <property type="protein sequence ID" value="OQK16510.1"/>
    <property type="molecule type" value="Genomic_DNA"/>
</dbReference>
<evidence type="ECO:0000256" key="5">
    <source>
        <dbReference type="ARBA" id="ARBA00022857"/>
    </source>
</evidence>
<dbReference type="Pfam" id="PF00186">
    <property type="entry name" value="DHFR_1"/>
    <property type="match status" value="1"/>
</dbReference>
<comment type="function">
    <text evidence="7 8">Key enzyme in folate metabolism. Catalyzes an essential reaction for de novo glycine and purine synthesis, and for DNA precursor synthesis.</text>
</comment>
<dbReference type="PANTHER" id="PTHR48069:SF3">
    <property type="entry name" value="DIHYDROFOLATE REDUCTASE"/>
    <property type="match status" value="1"/>
</dbReference>
<evidence type="ECO:0000256" key="2">
    <source>
        <dbReference type="ARBA" id="ARBA00009539"/>
    </source>
</evidence>
<organism evidence="10 11">
    <name type="scientific">Methyloprofundus sedimenti</name>
    <dbReference type="NCBI Taxonomy" id="1420851"/>
    <lineage>
        <taxon>Bacteria</taxon>
        <taxon>Pseudomonadati</taxon>
        <taxon>Pseudomonadota</taxon>
        <taxon>Gammaproteobacteria</taxon>
        <taxon>Methylococcales</taxon>
        <taxon>Methylococcaceae</taxon>
        <taxon>Methyloprofundus</taxon>
    </lineage>
</organism>
<keyword evidence="11" id="KW-1185">Reference proteome</keyword>
<proteinExistence type="inferred from homology"/>
<evidence type="ECO:0000256" key="1">
    <source>
        <dbReference type="ARBA" id="ARBA00004903"/>
    </source>
</evidence>
<dbReference type="InterPro" id="IPR024072">
    <property type="entry name" value="DHFR-like_dom_sf"/>
</dbReference>
<dbReference type="GO" id="GO:0070401">
    <property type="term" value="F:NADP+ binding"/>
    <property type="evidence" value="ECO:0007669"/>
    <property type="project" value="UniProtKB-ARBA"/>
</dbReference>
<evidence type="ECO:0000313" key="10">
    <source>
        <dbReference type="EMBL" id="OQK16510.1"/>
    </source>
</evidence>
<evidence type="ECO:0000256" key="3">
    <source>
        <dbReference type="ARBA" id="ARBA00012856"/>
    </source>
</evidence>
<dbReference type="Proteomes" id="UP000191980">
    <property type="component" value="Unassembled WGS sequence"/>
</dbReference>
<dbReference type="GO" id="GO:0005829">
    <property type="term" value="C:cytosol"/>
    <property type="evidence" value="ECO:0007669"/>
    <property type="project" value="TreeGrafter"/>
</dbReference>
<dbReference type="PIRSF" id="PIRSF000194">
    <property type="entry name" value="DHFR"/>
    <property type="match status" value="1"/>
</dbReference>
<dbReference type="PRINTS" id="PR00070">
    <property type="entry name" value="DHFR"/>
</dbReference>
<comment type="similarity">
    <text evidence="2 8">Belongs to the dihydrofolate reductase family.</text>
</comment>
<keyword evidence="6 8" id="KW-0560">Oxidoreductase</keyword>
<comment type="caution">
    <text evidence="10">The sequence shown here is derived from an EMBL/GenBank/DDBJ whole genome shotgun (WGS) entry which is preliminary data.</text>
</comment>
<evidence type="ECO:0000259" key="9">
    <source>
        <dbReference type="PROSITE" id="PS51330"/>
    </source>
</evidence>
<dbReference type="GO" id="GO:0046655">
    <property type="term" value="P:folic acid metabolic process"/>
    <property type="evidence" value="ECO:0007669"/>
    <property type="project" value="TreeGrafter"/>
</dbReference>
<dbReference type="InterPro" id="IPR012259">
    <property type="entry name" value="DHFR"/>
</dbReference>
<dbReference type="AlphaFoldDB" id="A0A1V8M4L7"/>
<comment type="catalytic activity">
    <reaction evidence="8">
        <text>(6S)-5,6,7,8-tetrahydrofolate + NADP(+) = 7,8-dihydrofolate + NADPH + H(+)</text>
        <dbReference type="Rhea" id="RHEA:15009"/>
        <dbReference type="ChEBI" id="CHEBI:15378"/>
        <dbReference type="ChEBI" id="CHEBI:57451"/>
        <dbReference type="ChEBI" id="CHEBI:57453"/>
        <dbReference type="ChEBI" id="CHEBI:57783"/>
        <dbReference type="ChEBI" id="CHEBI:58349"/>
        <dbReference type="EC" id="1.5.1.3"/>
    </reaction>
</comment>
<keyword evidence="4 8" id="KW-0554">One-carbon metabolism</keyword>
<keyword evidence="5 8" id="KW-0521">NADP</keyword>
<sequence length="165" mass="18738">MKLSLIVAMATNYSIGLNNQMPWHLSADLKKFKHITMGHPIIMGRKTFESIGRPLPGRQNIIISRDPDYAQQGCLVFNNLDGALQSCADIDEVFVIGGATLYAATLARADRLYITQIQQAFDGDTWFPEIDLQLWQEVARKDIHDDTSVDFNYSFIVYERKITQP</sequence>
<protein>
    <recommendedName>
        <fullName evidence="3 8">Dihydrofolate reductase</fullName>
        <ecNumber evidence="3 8">1.5.1.3</ecNumber>
    </recommendedName>
</protein>
<reference evidence="10 11" key="1">
    <citation type="submission" date="2015-12" db="EMBL/GenBank/DDBJ databases">
        <authorList>
            <person name="Shamseldin A."/>
            <person name="Moawad H."/>
            <person name="Abd El-Rahim W.M."/>
            <person name="Sadowsky M.J."/>
        </authorList>
    </citation>
    <scope>NUCLEOTIDE SEQUENCE [LARGE SCALE GENOMIC DNA]</scope>
    <source>
        <strain evidence="10 11">WF1</strain>
    </source>
</reference>